<evidence type="ECO:0000313" key="2">
    <source>
        <dbReference type="Proteomes" id="UP000192674"/>
    </source>
</evidence>
<keyword evidence="2" id="KW-1185">Reference proteome</keyword>
<dbReference type="Proteomes" id="UP000192674">
    <property type="component" value="Unassembled WGS sequence"/>
</dbReference>
<name>A0A1W2FZ94_KIBAR</name>
<protein>
    <submittedName>
        <fullName evidence="1">Uncharacterized protein</fullName>
    </submittedName>
</protein>
<proteinExistence type="predicted"/>
<organism evidence="1 2">
    <name type="scientific">Kibdelosporangium aridum</name>
    <dbReference type="NCBI Taxonomy" id="2030"/>
    <lineage>
        <taxon>Bacteria</taxon>
        <taxon>Bacillati</taxon>
        <taxon>Actinomycetota</taxon>
        <taxon>Actinomycetes</taxon>
        <taxon>Pseudonocardiales</taxon>
        <taxon>Pseudonocardiaceae</taxon>
        <taxon>Kibdelosporangium</taxon>
    </lineage>
</organism>
<dbReference type="AlphaFoldDB" id="A0A1W2FZ94"/>
<evidence type="ECO:0000313" key="1">
    <source>
        <dbReference type="EMBL" id="SMD27042.1"/>
    </source>
</evidence>
<sequence length="73" mass="8036">MPDVAELQKRLFRPVPLESDPCTSRGVSVLVDEPAEDPVWSWSCAFSSVSPRSSTDAADNNFQVTLYSKDTTT</sequence>
<gene>
    <name evidence="1" type="ORF">SAMN05661093_10639</name>
</gene>
<dbReference type="RefSeq" id="WP_084434648.1">
    <property type="nucleotide sequence ID" value="NZ_FWXV01000019.1"/>
</dbReference>
<dbReference type="EMBL" id="FWXV01000019">
    <property type="protein sequence ID" value="SMD27042.1"/>
    <property type="molecule type" value="Genomic_DNA"/>
</dbReference>
<accession>A0A1W2FZ94</accession>
<reference evidence="1 2" key="1">
    <citation type="submission" date="2017-04" db="EMBL/GenBank/DDBJ databases">
        <authorList>
            <person name="Afonso C.L."/>
            <person name="Miller P.J."/>
            <person name="Scott M.A."/>
            <person name="Spackman E."/>
            <person name="Goraichik I."/>
            <person name="Dimitrov K.M."/>
            <person name="Suarez D.L."/>
            <person name="Swayne D.E."/>
        </authorList>
    </citation>
    <scope>NUCLEOTIDE SEQUENCE [LARGE SCALE GENOMIC DNA]</scope>
    <source>
        <strain evidence="1 2">DSM 43828</strain>
    </source>
</reference>